<comment type="caution">
    <text evidence="2">The sequence shown here is derived from an EMBL/GenBank/DDBJ whole genome shotgun (WGS) entry which is preliminary data.</text>
</comment>
<gene>
    <name evidence="2" type="ORF">H4R18_000984</name>
</gene>
<dbReference type="OrthoDB" id="2587563at2759"/>
<evidence type="ECO:0008006" key="4">
    <source>
        <dbReference type="Google" id="ProtNLM"/>
    </source>
</evidence>
<proteinExistence type="predicted"/>
<feature type="region of interest" description="Disordered" evidence="1">
    <location>
        <begin position="298"/>
        <end position="476"/>
    </location>
</feature>
<keyword evidence="3" id="KW-1185">Reference proteome</keyword>
<feature type="compositionally biased region" description="Low complexity" evidence="1">
    <location>
        <begin position="319"/>
        <end position="334"/>
    </location>
</feature>
<name>A0A9W8HGH4_9FUNG</name>
<feature type="region of interest" description="Disordered" evidence="1">
    <location>
        <begin position="254"/>
        <end position="280"/>
    </location>
</feature>
<accession>A0A9W8HGH4</accession>
<protein>
    <recommendedName>
        <fullName evidence="4">RNA polymerase II elongation factor ELL N-terminal domain-containing protein</fullName>
    </recommendedName>
</protein>
<dbReference type="Proteomes" id="UP001140217">
    <property type="component" value="Unassembled WGS sequence"/>
</dbReference>
<dbReference type="InterPro" id="IPR042065">
    <property type="entry name" value="E3_ELL-like"/>
</dbReference>
<dbReference type="EMBL" id="JANBUL010000022">
    <property type="protein sequence ID" value="KAJ2784693.1"/>
    <property type="molecule type" value="Genomic_DNA"/>
</dbReference>
<dbReference type="AlphaFoldDB" id="A0A9W8HGH4"/>
<reference evidence="2" key="1">
    <citation type="submission" date="2022-07" db="EMBL/GenBank/DDBJ databases">
        <title>Phylogenomic reconstructions and comparative analyses of Kickxellomycotina fungi.</title>
        <authorList>
            <person name="Reynolds N.K."/>
            <person name="Stajich J.E."/>
            <person name="Barry K."/>
            <person name="Grigoriev I.V."/>
            <person name="Crous P."/>
            <person name="Smith M.E."/>
        </authorList>
    </citation>
    <scope>NUCLEOTIDE SEQUENCE</scope>
    <source>
        <strain evidence="2">NBRC 105414</strain>
    </source>
</reference>
<evidence type="ECO:0000313" key="2">
    <source>
        <dbReference type="EMBL" id="KAJ2784693.1"/>
    </source>
</evidence>
<sequence>MQTSGAKTPVLVVRLPRHVVDGLRAAPAGSARLVLGGKERITTGTLFVGGAKYDVRYSGERSGAPPLLLHGGAGSDGWAPWTQRGKVAGKLTVVHKGRAAAQPVAPERPVAAERAQPAMPERAPPAVPKDAGAEEAPRAAPQKKPGIRRHNREMLRERIVHMLALGPMDEDQVLGDVDSAPAAALEVLDAVATRKGTMWALQPASFRLVNIEAWPRYDAPARAHAAEGALRALDALGVAGDDPERLRLRRIQQRLAGDPPEEPPTPKKKPARASGPQSLAKKLRLEATKRVRRIHGLEAGPGFAAAPAGAAPEPKEAAARPAPLEPADGRAAAAGPGGDAGWRHMASAPATAVGGSFGAARDADPERRARPRRRSSVAAGSRSRSRRTERSPAGADAGSERPGHQRVRSRPLQLQPLRGAATEADTGAAVGRVQERLALMNERRPLPAAARPHSPSPSPAAAAAQQSPSPPPSPALAEWAELAGRAETVEGLRELQARLVAAYAEYSQLRLRIDARCAAFAPLAAELDAAQAALAAARAQQPGEAEREEGEEVPGDLGVDATASERAPSGARLLYRCAPGPAGAAWVTDSPAAGAAQQRLLPEEARVLRATQAVADRYAELGAGDVRRWARRYLRLHAAVGEMARALPAAHSRVAAAIAAQRAALCADAGLEPGLEPDPAPAPAPAPRVLDLAMFREGAAAAALD</sequence>
<dbReference type="Gene3D" id="1.10.10.2670">
    <property type="entry name" value="E3 ubiquitin-protein ligase"/>
    <property type="match status" value="1"/>
</dbReference>
<feature type="region of interest" description="Disordered" evidence="1">
    <location>
        <begin position="99"/>
        <end position="145"/>
    </location>
</feature>
<evidence type="ECO:0000313" key="3">
    <source>
        <dbReference type="Proteomes" id="UP001140217"/>
    </source>
</evidence>
<feature type="compositionally biased region" description="Low complexity" evidence="1">
    <location>
        <begin position="446"/>
        <end position="467"/>
    </location>
</feature>
<evidence type="ECO:0000256" key="1">
    <source>
        <dbReference type="SAM" id="MobiDB-lite"/>
    </source>
</evidence>
<feature type="compositionally biased region" description="Low complexity" evidence="1">
    <location>
        <begin position="298"/>
        <end position="312"/>
    </location>
</feature>
<feature type="region of interest" description="Disordered" evidence="1">
    <location>
        <begin position="538"/>
        <end position="562"/>
    </location>
</feature>
<organism evidence="2 3">
    <name type="scientific">Coemansia javaensis</name>
    <dbReference type="NCBI Taxonomy" id="2761396"/>
    <lineage>
        <taxon>Eukaryota</taxon>
        <taxon>Fungi</taxon>
        <taxon>Fungi incertae sedis</taxon>
        <taxon>Zoopagomycota</taxon>
        <taxon>Kickxellomycotina</taxon>
        <taxon>Kickxellomycetes</taxon>
        <taxon>Kickxellales</taxon>
        <taxon>Kickxellaceae</taxon>
        <taxon>Coemansia</taxon>
    </lineage>
</organism>